<evidence type="ECO:0000256" key="1">
    <source>
        <dbReference type="SAM" id="MobiDB-lite"/>
    </source>
</evidence>
<gene>
    <name evidence="3" type="ORF">GQ602_006816</name>
</gene>
<protein>
    <recommendedName>
        <fullName evidence="2">FCP1 homology domain-containing protein</fullName>
    </recommendedName>
</protein>
<dbReference type="Pfam" id="PF03031">
    <property type="entry name" value="NIF"/>
    <property type="match status" value="1"/>
</dbReference>
<dbReference type="SUPFAM" id="SSF56784">
    <property type="entry name" value="HAD-like"/>
    <property type="match status" value="1"/>
</dbReference>
<proteinExistence type="predicted"/>
<dbReference type="SMART" id="SM00577">
    <property type="entry name" value="CPDc"/>
    <property type="match status" value="1"/>
</dbReference>
<feature type="compositionally biased region" description="Pro residues" evidence="1">
    <location>
        <begin position="120"/>
        <end position="131"/>
    </location>
</feature>
<dbReference type="InterPro" id="IPR023214">
    <property type="entry name" value="HAD_sf"/>
</dbReference>
<dbReference type="NCBIfam" id="TIGR02251">
    <property type="entry name" value="HIF-SF_euk"/>
    <property type="match status" value="1"/>
</dbReference>
<feature type="domain" description="FCP1 homology" evidence="2">
    <location>
        <begin position="250"/>
        <end position="422"/>
    </location>
</feature>
<dbReference type="InterPro" id="IPR036412">
    <property type="entry name" value="HAD-like_sf"/>
</dbReference>
<dbReference type="CDD" id="cd07521">
    <property type="entry name" value="HAD_FCP1-like"/>
    <property type="match status" value="1"/>
</dbReference>
<dbReference type="FunFam" id="3.40.50.1000:FF:000089">
    <property type="entry name" value="NIF domain protein"/>
    <property type="match status" value="1"/>
</dbReference>
<organism evidence="3 4">
    <name type="scientific">Ophiocordyceps camponoti-floridani</name>
    <dbReference type="NCBI Taxonomy" id="2030778"/>
    <lineage>
        <taxon>Eukaryota</taxon>
        <taxon>Fungi</taxon>
        <taxon>Dikarya</taxon>
        <taxon>Ascomycota</taxon>
        <taxon>Pezizomycotina</taxon>
        <taxon>Sordariomycetes</taxon>
        <taxon>Hypocreomycetidae</taxon>
        <taxon>Hypocreales</taxon>
        <taxon>Ophiocordycipitaceae</taxon>
        <taxon>Ophiocordyceps</taxon>
    </lineage>
</organism>
<reference evidence="3 4" key="1">
    <citation type="journal article" date="2020" name="G3 (Bethesda)">
        <title>Genetic Underpinnings of Host Manipulation by Ophiocordyceps as Revealed by Comparative Transcriptomics.</title>
        <authorList>
            <person name="Will I."/>
            <person name="Das B."/>
            <person name="Trinh T."/>
            <person name="Brachmann A."/>
            <person name="Ohm R.A."/>
            <person name="de Bekker C."/>
        </authorList>
    </citation>
    <scope>NUCLEOTIDE SEQUENCE [LARGE SCALE GENOMIC DNA]</scope>
    <source>
        <strain evidence="3 4">EC05</strain>
    </source>
</reference>
<evidence type="ECO:0000259" key="2">
    <source>
        <dbReference type="PROSITE" id="PS50969"/>
    </source>
</evidence>
<feature type="compositionally biased region" description="Basic and acidic residues" evidence="1">
    <location>
        <begin position="197"/>
        <end position="209"/>
    </location>
</feature>
<name>A0A8H4Q206_9HYPO</name>
<dbReference type="Proteomes" id="UP000562929">
    <property type="component" value="Unassembled WGS sequence"/>
</dbReference>
<sequence>MNSLNIITSRVSAPSSPTQSRFSEDADKGHQSASLSAEFTAEDDDDDDEDDADEKPPVVVNKDKTTSRNWWFELPRNIVSRLVGSIRLVLTTLVSPGVYLVSCLYDEEASSGFGLGSRQPRPPPPPPPPPSYSSGSSTSGAESESEAEAAEEPERDDAGTESRNKSPAAAATTNHQRSIRIKLHAEEKERKHLRTHSAVERAKASERDISAQLKSPTSPMAALTRYPKTPAPPRPLIPRRQPSYLNLEPVPKQQKTLILDLDETLIHSMSKGGRMSTGHMVEVRLNTASLGMGAAGAAQHPILYWVNKRPFCDEFLRRVCKWFNLVVFTASVQEYADPVIDWLESERKFFSARYYRQHCTYRQGAYIKDLSSVEPDLSRVMILDNSPLSYLFHQDNAIPIQGWINDPTDNDLMHLVPMLEGLQYVHDVRALLALRGGEDGQHMA</sequence>
<dbReference type="PROSITE" id="PS50969">
    <property type="entry name" value="FCP1"/>
    <property type="match status" value="1"/>
</dbReference>
<dbReference type="OrthoDB" id="277011at2759"/>
<feature type="compositionally biased region" description="Polar residues" evidence="1">
    <location>
        <begin position="1"/>
        <end position="21"/>
    </location>
</feature>
<feature type="region of interest" description="Disordered" evidence="1">
    <location>
        <begin position="1"/>
        <end position="61"/>
    </location>
</feature>
<dbReference type="EMBL" id="JAACLJ010000008">
    <property type="protein sequence ID" value="KAF4582192.1"/>
    <property type="molecule type" value="Genomic_DNA"/>
</dbReference>
<feature type="compositionally biased region" description="Low complexity" evidence="1">
    <location>
        <begin position="132"/>
        <end position="142"/>
    </location>
</feature>
<dbReference type="InterPro" id="IPR004274">
    <property type="entry name" value="FCP1_dom"/>
</dbReference>
<dbReference type="PANTHER" id="PTHR12210">
    <property type="entry name" value="DULLARD PROTEIN PHOSPHATASE"/>
    <property type="match status" value="1"/>
</dbReference>
<feature type="compositionally biased region" description="Acidic residues" evidence="1">
    <location>
        <begin position="143"/>
        <end position="155"/>
    </location>
</feature>
<comment type="caution">
    <text evidence="3">The sequence shown here is derived from an EMBL/GenBank/DDBJ whole genome shotgun (WGS) entry which is preliminary data.</text>
</comment>
<feature type="region of interest" description="Disordered" evidence="1">
    <location>
        <begin position="111"/>
        <end position="242"/>
    </location>
</feature>
<dbReference type="InterPro" id="IPR011948">
    <property type="entry name" value="Dullard_phosphatase"/>
</dbReference>
<evidence type="ECO:0000313" key="4">
    <source>
        <dbReference type="Proteomes" id="UP000562929"/>
    </source>
</evidence>
<dbReference type="GO" id="GO:0016791">
    <property type="term" value="F:phosphatase activity"/>
    <property type="evidence" value="ECO:0007669"/>
    <property type="project" value="InterPro"/>
</dbReference>
<accession>A0A8H4Q206</accession>
<dbReference type="AlphaFoldDB" id="A0A8H4Q206"/>
<dbReference type="Gene3D" id="3.40.50.1000">
    <property type="entry name" value="HAD superfamily/HAD-like"/>
    <property type="match status" value="1"/>
</dbReference>
<feature type="compositionally biased region" description="Acidic residues" evidence="1">
    <location>
        <begin position="40"/>
        <end position="53"/>
    </location>
</feature>
<evidence type="ECO:0000313" key="3">
    <source>
        <dbReference type="EMBL" id="KAF4582192.1"/>
    </source>
</evidence>
<dbReference type="InterPro" id="IPR050365">
    <property type="entry name" value="TIM50"/>
</dbReference>
<keyword evidence="4" id="KW-1185">Reference proteome</keyword>